<comment type="caution">
    <text evidence="2">The sequence shown here is derived from an EMBL/GenBank/DDBJ whole genome shotgun (WGS) entry which is preliminary data.</text>
</comment>
<sequence length="103" mass="12112">ILQHGSTNVDRNRLMPFVSVLVDFLVVCCWWWTVEQYMWKQVHKNEGVHDVNVKMMGFDVGKVRDNVVVVDGEVNDEILTRNRDSLNDSCEMWLEKVQKFRGV</sequence>
<protein>
    <submittedName>
        <fullName evidence="2">15163_t:CDS:1</fullName>
    </submittedName>
</protein>
<name>A0A9N9P6C4_9GLOM</name>
<dbReference type="OrthoDB" id="10494272at2759"/>
<feature type="non-terminal residue" evidence="2">
    <location>
        <position position="103"/>
    </location>
</feature>
<dbReference type="EMBL" id="CAJVPZ010081056">
    <property type="protein sequence ID" value="CAG8808212.1"/>
    <property type="molecule type" value="Genomic_DNA"/>
</dbReference>
<dbReference type="AlphaFoldDB" id="A0A9N9P6C4"/>
<gene>
    <name evidence="2" type="ORF">RFULGI_LOCUS18462</name>
</gene>
<organism evidence="2 3">
    <name type="scientific">Racocetra fulgida</name>
    <dbReference type="NCBI Taxonomy" id="60492"/>
    <lineage>
        <taxon>Eukaryota</taxon>
        <taxon>Fungi</taxon>
        <taxon>Fungi incertae sedis</taxon>
        <taxon>Mucoromycota</taxon>
        <taxon>Glomeromycotina</taxon>
        <taxon>Glomeromycetes</taxon>
        <taxon>Diversisporales</taxon>
        <taxon>Gigasporaceae</taxon>
        <taxon>Racocetra</taxon>
    </lineage>
</organism>
<accession>A0A9N9P6C4</accession>
<evidence type="ECO:0000313" key="2">
    <source>
        <dbReference type="EMBL" id="CAG8808212.1"/>
    </source>
</evidence>
<keyword evidence="3" id="KW-1185">Reference proteome</keyword>
<proteinExistence type="predicted"/>
<keyword evidence="1" id="KW-0472">Membrane</keyword>
<feature type="non-terminal residue" evidence="2">
    <location>
        <position position="1"/>
    </location>
</feature>
<keyword evidence="1" id="KW-1133">Transmembrane helix</keyword>
<reference evidence="2" key="1">
    <citation type="submission" date="2021-06" db="EMBL/GenBank/DDBJ databases">
        <authorList>
            <person name="Kallberg Y."/>
            <person name="Tangrot J."/>
            <person name="Rosling A."/>
        </authorList>
    </citation>
    <scope>NUCLEOTIDE SEQUENCE</scope>
    <source>
        <strain evidence="2">IN212</strain>
    </source>
</reference>
<evidence type="ECO:0000256" key="1">
    <source>
        <dbReference type="SAM" id="Phobius"/>
    </source>
</evidence>
<feature type="transmembrane region" description="Helical" evidence="1">
    <location>
        <begin position="14"/>
        <end position="34"/>
    </location>
</feature>
<evidence type="ECO:0000313" key="3">
    <source>
        <dbReference type="Proteomes" id="UP000789396"/>
    </source>
</evidence>
<dbReference type="Proteomes" id="UP000789396">
    <property type="component" value="Unassembled WGS sequence"/>
</dbReference>
<keyword evidence="1" id="KW-0812">Transmembrane</keyword>